<dbReference type="PANTHER" id="PTHR12922">
    <property type="entry name" value="UBIQUINONE BIOSYNTHESIS PROTEIN"/>
    <property type="match status" value="1"/>
</dbReference>
<dbReference type="Proteomes" id="UP000032452">
    <property type="component" value="Unassembled WGS sequence"/>
</dbReference>
<protein>
    <recommendedName>
        <fullName evidence="3">Ubiquinone biosynthesis protein</fullName>
    </recommendedName>
</protein>
<gene>
    <name evidence="1" type="ORF">UH38_03215</name>
</gene>
<dbReference type="PANTHER" id="PTHR12922:SF7">
    <property type="entry name" value="UBIQUINONE BIOSYNTHESIS PROTEIN COQ4 HOMOLOG, MITOCHONDRIAL"/>
    <property type="match status" value="1"/>
</dbReference>
<dbReference type="RefSeq" id="WP_045053181.1">
    <property type="nucleotide sequence ID" value="NZ_CAWMDP010000059.1"/>
</dbReference>
<evidence type="ECO:0008006" key="3">
    <source>
        <dbReference type="Google" id="ProtNLM"/>
    </source>
</evidence>
<sequence>MNKHSSHWEDCLLETFGETVKAPYGDFAAIGGLVAAASDVENLQQVVRWLSQYPQAQYALQNRVTMGDIDLQALHRLSPHTFGYAYAEHLLGNGLQPIKLPVSGDDGNYIIAHLTETHDIWHIITGFDTTMVGEIKLQAFVTAQLRFSRFSLTMLAKNILKTAIDEVELTEERLDAITWGWLAGKQARPLFGMQWNTLWDMPLEPLRLEFNILPSYDSTA</sequence>
<evidence type="ECO:0000313" key="1">
    <source>
        <dbReference type="EMBL" id="KJH73085.1"/>
    </source>
</evidence>
<evidence type="ECO:0000313" key="2">
    <source>
        <dbReference type="Proteomes" id="UP000032452"/>
    </source>
</evidence>
<dbReference type="EMBL" id="JYON01000002">
    <property type="protein sequence ID" value="KJH73085.1"/>
    <property type="molecule type" value="Genomic_DNA"/>
</dbReference>
<comment type="caution">
    <text evidence="1">The sequence shown here is derived from an EMBL/GenBank/DDBJ whole genome shotgun (WGS) entry which is preliminary data.</text>
</comment>
<dbReference type="AlphaFoldDB" id="A0A0D8ZWF3"/>
<dbReference type="STRING" id="1618023.UH38_03215"/>
<reference evidence="1 2" key="1">
    <citation type="submission" date="2015-02" db="EMBL/GenBank/DDBJ databases">
        <title>Draft genome of a novel marine cyanobacterium (Chroococcales) isolated from South Atlantic Ocean.</title>
        <authorList>
            <person name="Rigonato J."/>
            <person name="Alvarenga D.O."/>
            <person name="Branco L.H."/>
            <person name="Varani A.M."/>
            <person name="Brandini F.P."/>
            <person name="Fiore M.F."/>
        </authorList>
    </citation>
    <scope>NUCLEOTIDE SEQUENCE [LARGE SCALE GENOMIC DNA]</scope>
    <source>
        <strain evidence="1 2">CENA595</strain>
    </source>
</reference>
<accession>A0A0D8ZWF3</accession>
<dbReference type="InterPro" id="IPR007715">
    <property type="entry name" value="Coq4"/>
</dbReference>
<organism evidence="1 2">
    <name type="scientific">Aliterella atlantica CENA595</name>
    <dbReference type="NCBI Taxonomy" id="1618023"/>
    <lineage>
        <taxon>Bacteria</taxon>
        <taxon>Bacillati</taxon>
        <taxon>Cyanobacteriota</taxon>
        <taxon>Cyanophyceae</taxon>
        <taxon>Chroococcidiopsidales</taxon>
        <taxon>Aliterellaceae</taxon>
        <taxon>Aliterella</taxon>
    </lineage>
</organism>
<dbReference type="Pfam" id="PF05019">
    <property type="entry name" value="Coq4"/>
    <property type="match status" value="1"/>
</dbReference>
<keyword evidence="2" id="KW-1185">Reference proteome</keyword>
<dbReference type="OrthoDB" id="5720816at2"/>
<name>A0A0D8ZWF3_9CYAN</name>
<dbReference type="GO" id="GO:0006744">
    <property type="term" value="P:ubiquinone biosynthetic process"/>
    <property type="evidence" value="ECO:0007669"/>
    <property type="project" value="InterPro"/>
</dbReference>
<proteinExistence type="predicted"/>